<feature type="domain" description="Thioredoxin" evidence="5">
    <location>
        <begin position="5"/>
        <end position="163"/>
    </location>
</feature>
<dbReference type="Pfam" id="PF08534">
    <property type="entry name" value="Redoxin"/>
    <property type="match status" value="1"/>
</dbReference>
<keyword evidence="2" id="KW-0201">Cytochrome c-type biogenesis</keyword>
<comment type="caution">
    <text evidence="6">The sequence shown here is derived from an EMBL/GenBank/DDBJ whole genome shotgun (WGS) entry which is preliminary data.</text>
</comment>
<dbReference type="RefSeq" id="WP_188506839.1">
    <property type="nucleotide sequence ID" value="NZ_BMER01000003.1"/>
</dbReference>
<dbReference type="Gene3D" id="3.40.30.10">
    <property type="entry name" value="Glutaredoxin"/>
    <property type="match status" value="1"/>
</dbReference>
<comment type="subcellular location">
    <subcellularLocation>
        <location evidence="1">Cell envelope</location>
    </subcellularLocation>
</comment>
<keyword evidence="3" id="KW-0676">Redox-active center</keyword>
<feature type="signal peptide" evidence="4">
    <location>
        <begin position="1"/>
        <end position="21"/>
    </location>
</feature>
<dbReference type="InterPro" id="IPR013766">
    <property type="entry name" value="Thioredoxin_domain"/>
</dbReference>
<dbReference type="GO" id="GO:0016491">
    <property type="term" value="F:oxidoreductase activity"/>
    <property type="evidence" value="ECO:0007669"/>
    <property type="project" value="InterPro"/>
</dbReference>
<dbReference type="EMBL" id="BMER01000003">
    <property type="protein sequence ID" value="GGG92773.1"/>
    <property type="molecule type" value="Genomic_DNA"/>
</dbReference>
<feature type="chain" id="PRO_5038116395" description="Thioredoxin domain-containing protein" evidence="4">
    <location>
        <begin position="22"/>
        <end position="165"/>
    </location>
</feature>
<evidence type="ECO:0000256" key="1">
    <source>
        <dbReference type="ARBA" id="ARBA00004196"/>
    </source>
</evidence>
<evidence type="ECO:0000256" key="2">
    <source>
        <dbReference type="ARBA" id="ARBA00022748"/>
    </source>
</evidence>
<evidence type="ECO:0000256" key="4">
    <source>
        <dbReference type="SAM" id="SignalP"/>
    </source>
</evidence>
<dbReference type="Proteomes" id="UP000660862">
    <property type="component" value="Unassembled WGS sequence"/>
</dbReference>
<keyword evidence="4" id="KW-0732">Signal</keyword>
<sequence length="165" mass="18632">MKGCLILTVAIAVFSASGLQAQQEVPLTTLDALERRLENGADTTFVINLWATWCAPCVAEMPHFERLQQVYAAKPLRILFVSLDTKKDQDAVAKFVDTKGLKNEVWLLDEKNEQHFIPAISAEWSGAIPATLFVNKSKGVRIFKEQEFDYQQLENSYLSIVQQKN</sequence>
<reference evidence="6" key="1">
    <citation type="journal article" date="2014" name="Int. J. Syst. Evol. Microbiol.">
        <title>Complete genome sequence of Corynebacterium casei LMG S-19264T (=DSM 44701T), isolated from a smear-ripened cheese.</title>
        <authorList>
            <consortium name="US DOE Joint Genome Institute (JGI-PGF)"/>
            <person name="Walter F."/>
            <person name="Albersmeier A."/>
            <person name="Kalinowski J."/>
            <person name="Ruckert C."/>
        </authorList>
    </citation>
    <scope>NUCLEOTIDE SEQUENCE</scope>
    <source>
        <strain evidence="6">CGMCC 1.12195</strain>
    </source>
</reference>
<dbReference type="InterPro" id="IPR017937">
    <property type="entry name" value="Thioredoxin_CS"/>
</dbReference>
<dbReference type="CDD" id="cd02966">
    <property type="entry name" value="TlpA_like_family"/>
    <property type="match status" value="1"/>
</dbReference>
<accession>A0A917HVS2</accession>
<dbReference type="PANTHER" id="PTHR42852">
    <property type="entry name" value="THIOL:DISULFIDE INTERCHANGE PROTEIN DSBE"/>
    <property type="match status" value="1"/>
</dbReference>
<dbReference type="SUPFAM" id="SSF52833">
    <property type="entry name" value="Thioredoxin-like"/>
    <property type="match status" value="1"/>
</dbReference>
<dbReference type="GO" id="GO:0030313">
    <property type="term" value="C:cell envelope"/>
    <property type="evidence" value="ECO:0007669"/>
    <property type="project" value="UniProtKB-SubCell"/>
</dbReference>
<dbReference type="PANTHER" id="PTHR42852:SF13">
    <property type="entry name" value="PROTEIN DIPZ"/>
    <property type="match status" value="1"/>
</dbReference>
<name>A0A917HVS2_9SPHI</name>
<gene>
    <name evidence="6" type="ORF">GCM10007415_29490</name>
</gene>
<dbReference type="InterPro" id="IPR013740">
    <property type="entry name" value="Redoxin"/>
</dbReference>
<evidence type="ECO:0000256" key="3">
    <source>
        <dbReference type="ARBA" id="ARBA00023284"/>
    </source>
</evidence>
<dbReference type="GO" id="GO:0017004">
    <property type="term" value="P:cytochrome complex assembly"/>
    <property type="evidence" value="ECO:0007669"/>
    <property type="project" value="UniProtKB-KW"/>
</dbReference>
<evidence type="ECO:0000259" key="5">
    <source>
        <dbReference type="PROSITE" id="PS51352"/>
    </source>
</evidence>
<evidence type="ECO:0000313" key="6">
    <source>
        <dbReference type="EMBL" id="GGG92773.1"/>
    </source>
</evidence>
<dbReference type="InterPro" id="IPR036249">
    <property type="entry name" value="Thioredoxin-like_sf"/>
</dbReference>
<reference evidence="6" key="2">
    <citation type="submission" date="2020-09" db="EMBL/GenBank/DDBJ databases">
        <authorList>
            <person name="Sun Q."/>
            <person name="Zhou Y."/>
        </authorList>
    </citation>
    <scope>NUCLEOTIDE SEQUENCE</scope>
    <source>
        <strain evidence="6">CGMCC 1.12195</strain>
    </source>
</reference>
<dbReference type="InterPro" id="IPR050553">
    <property type="entry name" value="Thioredoxin_ResA/DsbE_sf"/>
</dbReference>
<keyword evidence="7" id="KW-1185">Reference proteome</keyword>
<organism evidence="6 7">
    <name type="scientific">Parapedobacter pyrenivorans</name>
    <dbReference type="NCBI Taxonomy" id="1305674"/>
    <lineage>
        <taxon>Bacteria</taxon>
        <taxon>Pseudomonadati</taxon>
        <taxon>Bacteroidota</taxon>
        <taxon>Sphingobacteriia</taxon>
        <taxon>Sphingobacteriales</taxon>
        <taxon>Sphingobacteriaceae</taxon>
        <taxon>Parapedobacter</taxon>
    </lineage>
</organism>
<evidence type="ECO:0000313" key="7">
    <source>
        <dbReference type="Proteomes" id="UP000660862"/>
    </source>
</evidence>
<dbReference type="PROSITE" id="PS51352">
    <property type="entry name" value="THIOREDOXIN_2"/>
    <property type="match status" value="1"/>
</dbReference>
<dbReference type="AlphaFoldDB" id="A0A917HVS2"/>
<protein>
    <recommendedName>
        <fullName evidence="5">Thioredoxin domain-containing protein</fullName>
    </recommendedName>
</protein>
<dbReference type="PROSITE" id="PS00194">
    <property type="entry name" value="THIOREDOXIN_1"/>
    <property type="match status" value="1"/>
</dbReference>
<proteinExistence type="predicted"/>